<evidence type="ECO:0000256" key="2">
    <source>
        <dbReference type="ARBA" id="ARBA00023180"/>
    </source>
</evidence>
<comment type="cofactor">
    <cofactor evidence="4">
        <name>FAD</name>
        <dbReference type="ChEBI" id="CHEBI:57692"/>
    </cofactor>
</comment>
<dbReference type="PIRSF" id="PIRSF000137">
    <property type="entry name" value="Alcohol_oxidase"/>
    <property type="match status" value="1"/>
</dbReference>
<dbReference type="InterPro" id="IPR036188">
    <property type="entry name" value="FAD/NAD-bd_sf"/>
</dbReference>
<feature type="active site" description="Proton acceptor" evidence="3">
    <location>
        <position position="586"/>
    </location>
</feature>
<dbReference type="InParanoid" id="A0A2N3MXV1"/>
<keyword evidence="5" id="KW-0285">Flavoprotein</keyword>
<dbReference type="STRING" id="41688.A0A2N3MXV1"/>
<organism evidence="9 10">
    <name type="scientific">Lomentospora prolificans</name>
    <dbReference type="NCBI Taxonomy" id="41688"/>
    <lineage>
        <taxon>Eukaryota</taxon>
        <taxon>Fungi</taxon>
        <taxon>Dikarya</taxon>
        <taxon>Ascomycota</taxon>
        <taxon>Pezizomycotina</taxon>
        <taxon>Sordariomycetes</taxon>
        <taxon>Hypocreomycetidae</taxon>
        <taxon>Microascales</taxon>
        <taxon>Microascaceae</taxon>
        <taxon>Lomentospora</taxon>
    </lineage>
</organism>
<dbReference type="PANTHER" id="PTHR11552:SF138">
    <property type="entry name" value="DEHYDROGENASE PKFF-RELATED"/>
    <property type="match status" value="1"/>
</dbReference>
<keyword evidence="10" id="KW-1185">Reference proteome</keyword>
<dbReference type="SUPFAM" id="SSF54373">
    <property type="entry name" value="FAD-linked reductases, C-terminal domain"/>
    <property type="match status" value="1"/>
</dbReference>
<dbReference type="SUPFAM" id="SSF51905">
    <property type="entry name" value="FAD/NAD(P)-binding domain"/>
    <property type="match status" value="1"/>
</dbReference>
<dbReference type="Pfam" id="PF00732">
    <property type="entry name" value="GMC_oxred_N"/>
    <property type="match status" value="1"/>
</dbReference>
<dbReference type="GO" id="GO:0050660">
    <property type="term" value="F:flavin adenine dinucleotide binding"/>
    <property type="evidence" value="ECO:0007669"/>
    <property type="project" value="InterPro"/>
</dbReference>
<sequence>MLSSAAIIGLALAGLAVADDIDDVFRLPSSAFAIPFADAAYDYVVVGGGTSGLAIAARLAETASVAVVEAGGIYQIDNGNQSVVPAYAFTQGFTSVDETYPPNPLMDWDLLTVPMDGAAGRKIHYAQGKTLGGSSAINNMAYHRATVGYHERWAELVGDDSYEFDNVLPFFKKSTHHTRPKNAKRAMPNATVKYDATVFDNGPVEISYSNFVDTPLTWIARGLQGLNMPLSPDGQCTGHLAGYGAWNAATMTPKAKRSSAQAYLVQAIQNTNLMVYPHTQVTKILFDSSARATGVTVKTAGIEYTVSANNEVIVSAGSFHTPQLLMVSGVGPSETLEALDIPVVADLPGVGQNLQDQIFFDVMYGITVPTASNSLANPVAAEAARRQYLDDAAGPLSNAGGYLSFEKLPRAQVGNWSQRTADLLAEFDDDWPEVEYIGSAFPGGDDSTLGNISGALLIPFSRGNVTISSDSMADKPVIDLGWLSDPADAEVAVSIFKRVRAAWNTPALSQIKATPEIVPGSAVSTDEDILNYIKGGARTIWHASGTCKMGKSDDAMAVVDPQGRVYGVDGLRVVDASVLPLIMPGHPVGTLYMLAEKIAADIKAQA</sequence>
<comment type="caution">
    <text evidence="9">The sequence shown here is derived from an EMBL/GenBank/DDBJ whole genome shotgun (WGS) entry which is preliminary data.</text>
</comment>
<dbReference type="Pfam" id="PF05199">
    <property type="entry name" value="GMC_oxred_C"/>
    <property type="match status" value="1"/>
</dbReference>
<feature type="binding site" evidence="4">
    <location>
        <position position="281"/>
    </location>
    <ligand>
        <name>FAD</name>
        <dbReference type="ChEBI" id="CHEBI:57692"/>
    </ligand>
</feature>
<evidence type="ECO:0000259" key="8">
    <source>
        <dbReference type="PROSITE" id="PS00624"/>
    </source>
</evidence>
<feature type="binding site" evidence="4">
    <location>
        <begin position="541"/>
        <end position="542"/>
    </location>
    <ligand>
        <name>FAD</name>
        <dbReference type="ChEBI" id="CHEBI:57692"/>
    </ligand>
</feature>
<dbReference type="Proteomes" id="UP000233524">
    <property type="component" value="Unassembled WGS sequence"/>
</dbReference>
<dbReference type="InterPro" id="IPR000172">
    <property type="entry name" value="GMC_OxRdtase_N"/>
</dbReference>
<dbReference type="GO" id="GO:0016614">
    <property type="term" value="F:oxidoreductase activity, acting on CH-OH group of donors"/>
    <property type="evidence" value="ECO:0007669"/>
    <property type="project" value="InterPro"/>
</dbReference>
<feature type="signal peptide" evidence="6">
    <location>
        <begin position="1"/>
        <end position="18"/>
    </location>
</feature>
<evidence type="ECO:0000313" key="9">
    <source>
        <dbReference type="EMBL" id="PKS05008.1"/>
    </source>
</evidence>
<dbReference type="EMBL" id="NLAX01001623">
    <property type="protein sequence ID" value="PKS05008.1"/>
    <property type="molecule type" value="Genomic_DNA"/>
</dbReference>
<keyword evidence="6" id="KW-0732">Signal</keyword>
<keyword evidence="2" id="KW-0325">Glycoprotein</keyword>
<dbReference type="InterPro" id="IPR007867">
    <property type="entry name" value="GMC_OxRtase_C"/>
</dbReference>
<protein>
    <recommendedName>
        <fullName evidence="7 8">Glucose-methanol-choline oxidoreductase N-terminal domain-containing protein</fullName>
    </recommendedName>
</protein>
<dbReference type="Gene3D" id="3.50.50.60">
    <property type="entry name" value="FAD/NAD(P)-binding domain"/>
    <property type="match status" value="1"/>
</dbReference>
<feature type="domain" description="Glucose-methanol-choline oxidoreductase N-terminal" evidence="8">
    <location>
        <begin position="317"/>
        <end position="331"/>
    </location>
</feature>
<name>A0A2N3MXV1_9PEZI</name>
<dbReference type="InterPro" id="IPR012132">
    <property type="entry name" value="GMC_OxRdtase"/>
</dbReference>
<feature type="binding site" evidence="4">
    <location>
        <begin position="50"/>
        <end position="51"/>
    </location>
    <ligand>
        <name>FAD</name>
        <dbReference type="ChEBI" id="CHEBI:57692"/>
    </ligand>
</feature>
<feature type="domain" description="Glucose-methanol-choline oxidoreductase N-terminal" evidence="7">
    <location>
        <begin position="128"/>
        <end position="151"/>
    </location>
</feature>
<feature type="chain" id="PRO_5014923935" description="Glucose-methanol-choline oxidoreductase N-terminal domain-containing protein" evidence="6">
    <location>
        <begin position="19"/>
        <end position="606"/>
    </location>
</feature>
<dbReference type="Gene3D" id="3.30.560.10">
    <property type="entry name" value="Glucose Oxidase, domain 3"/>
    <property type="match status" value="1"/>
</dbReference>
<dbReference type="PANTHER" id="PTHR11552">
    <property type="entry name" value="GLUCOSE-METHANOL-CHOLINE GMC OXIDOREDUCTASE"/>
    <property type="match status" value="1"/>
</dbReference>
<dbReference type="VEuPathDB" id="FungiDB:jhhlp_008374"/>
<gene>
    <name evidence="9" type="ORF">jhhlp_008374</name>
</gene>
<evidence type="ECO:0000256" key="3">
    <source>
        <dbReference type="PIRSR" id="PIRSR000137-1"/>
    </source>
</evidence>
<comment type="similarity">
    <text evidence="1 5">Belongs to the GMC oxidoreductase family.</text>
</comment>
<keyword evidence="4 5" id="KW-0274">FAD</keyword>
<dbReference type="AlphaFoldDB" id="A0A2N3MXV1"/>
<evidence type="ECO:0000256" key="4">
    <source>
        <dbReference type="PIRSR" id="PIRSR000137-2"/>
    </source>
</evidence>
<accession>A0A2N3MXV1</accession>
<evidence type="ECO:0000256" key="5">
    <source>
        <dbReference type="RuleBase" id="RU003968"/>
    </source>
</evidence>
<dbReference type="OrthoDB" id="269227at2759"/>
<evidence type="ECO:0000256" key="6">
    <source>
        <dbReference type="SAM" id="SignalP"/>
    </source>
</evidence>
<proteinExistence type="inferred from homology"/>
<evidence type="ECO:0000256" key="1">
    <source>
        <dbReference type="ARBA" id="ARBA00010790"/>
    </source>
</evidence>
<dbReference type="PROSITE" id="PS00624">
    <property type="entry name" value="GMC_OXRED_2"/>
    <property type="match status" value="1"/>
</dbReference>
<dbReference type="PROSITE" id="PS00623">
    <property type="entry name" value="GMC_OXRED_1"/>
    <property type="match status" value="1"/>
</dbReference>
<feature type="active site" description="Proton donor" evidence="3">
    <location>
        <position position="542"/>
    </location>
</feature>
<evidence type="ECO:0000259" key="7">
    <source>
        <dbReference type="PROSITE" id="PS00623"/>
    </source>
</evidence>
<dbReference type="GO" id="GO:0044550">
    <property type="term" value="P:secondary metabolite biosynthetic process"/>
    <property type="evidence" value="ECO:0007669"/>
    <property type="project" value="TreeGrafter"/>
</dbReference>
<reference evidence="9 10" key="1">
    <citation type="journal article" date="2017" name="G3 (Bethesda)">
        <title>First Draft Genome Sequence of the Pathogenic Fungus Lomentospora prolificans (Formerly Scedosporium prolificans).</title>
        <authorList>
            <person name="Luo R."/>
            <person name="Zimin A."/>
            <person name="Workman R."/>
            <person name="Fan Y."/>
            <person name="Pertea G."/>
            <person name="Grossman N."/>
            <person name="Wear M.P."/>
            <person name="Jia B."/>
            <person name="Miller H."/>
            <person name="Casadevall A."/>
            <person name="Timp W."/>
            <person name="Zhang S.X."/>
            <person name="Salzberg S.L."/>
        </authorList>
    </citation>
    <scope>NUCLEOTIDE SEQUENCE [LARGE SCALE GENOMIC DNA]</scope>
    <source>
        <strain evidence="9 10">JHH-5317</strain>
    </source>
</reference>
<evidence type="ECO:0000313" key="10">
    <source>
        <dbReference type="Proteomes" id="UP000233524"/>
    </source>
</evidence>